<dbReference type="GO" id="GO:0015940">
    <property type="term" value="P:pantothenate biosynthetic process"/>
    <property type="evidence" value="ECO:0007669"/>
    <property type="project" value="UniProtKB-UniPathway"/>
</dbReference>
<dbReference type="SUPFAM" id="SSF52374">
    <property type="entry name" value="Nucleotidylyl transferase"/>
    <property type="match status" value="1"/>
</dbReference>
<dbReference type="HAMAP" id="MF_00158">
    <property type="entry name" value="PanC"/>
    <property type="match status" value="1"/>
</dbReference>
<dbReference type="GO" id="GO:0005829">
    <property type="term" value="C:cytosol"/>
    <property type="evidence" value="ECO:0007669"/>
    <property type="project" value="TreeGrafter"/>
</dbReference>
<evidence type="ECO:0000256" key="2">
    <source>
        <dbReference type="ARBA" id="ARBA00009256"/>
    </source>
</evidence>
<dbReference type="NCBIfam" id="TIGR00018">
    <property type="entry name" value="panC"/>
    <property type="match status" value="1"/>
</dbReference>
<accession>A0A645GH57</accession>
<dbReference type="InterPro" id="IPR042176">
    <property type="entry name" value="Pantoate_ligase_C"/>
</dbReference>
<dbReference type="Pfam" id="PF02569">
    <property type="entry name" value="Pantoate_ligase"/>
    <property type="match status" value="1"/>
</dbReference>
<organism evidence="9">
    <name type="scientific">bioreactor metagenome</name>
    <dbReference type="NCBI Taxonomy" id="1076179"/>
    <lineage>
        <taxon>unclassified sequences</taxon>
        <taxon>metagenomes</taxon>
        <taxon>ecological metagenomes</taxon>
    </lineage>
</organism>
<evidence type="ECO:0000256" key="1">
    <source>
        <dbReference type="ARBA" id="ARBA00004990"/>
    </source>
</evidence>
<dbReference type="AlphaFoldDB" id="A0A645GH57"/>
<sequence length="235" mass="25971">MVVVSIFVNPIQFGPNEDLDKYPRDMAHDTETCEKAGADLIFTPEPSEMYPSENLAFVDIKELGNGLCGAKRPGHFRGVCTVVSKLFNIVLPDRAYFGEKDAQQLAIIRRMVKDLNFRAEIVSCPIVREPDGLAMSSRNLYLSPEERKAALSLSRSLSEAKELMRKGEKDAVKIRDAIVAGISAEPLAKIDYAEIVDSADLSPVEKIEKPVLAAAAVYFGKTRLIDNFTFEGDTK</sequence>
<evidence type="ECO:0000256" key="4">
    <source>
        <dbReference type="ARBA" id="ARBA00022598"/>
    </source>
</evidence>
<comment type="catalytic activity">
    <reaction evidence="8">
        <text>(R)-pantoate + beta-alanine + ATP = (R)-pantothenate + AMP + diphosphate + H(+)</text>
        <dbReference type="Rhea" id="RHEA:10912"/>
        <dbReference type="ChEBI" id="CHEBI:15378"/>
        <dbReference type="ChEBI" id="CHEBI:15980"/>
        <dbReference type="ChEBI" id="CHEBI:29032"/>
        <dbReference type="ChEBI" id="CHEBI:30616"/>
        <dbReference type="ChEBI" id="CHEBI:33019"/>
        <dbReference type="ChEBI" id="CHEBI:57966"/>
        <dbReference type="ChEBI" id="CHEBI:456215"/>
        <dbReference type="EC" id="6.3.2.1"/>
    </reaction>
</comment>
<dbReference type="GO" id="GO:0005524">
    <property type="term" value="F:ATP binding"/>
    <property type="evidence" value="ECO:0007669"/>
    <property type="project" value="UniProtKB-KW"/>
</dbReference>
<gene>
    <name evidence="9" type="primary">panC_23</name>
    <name evidence="9" type="ORF">SDC9_173692</name>
</gene>
<dbReference type="PANTHER" id="PTHR21299">
    <property type="entry name" value="CYTIDYLATE KINASE/PANTOATE-BETA-ALANINE LIGASE"/>
    <property type="match status" value="1"/>
</dbReference>
<dbReference type="EMBL" id="VSSQ01075737">
    <property type="protein sequence ID" value="MPN26268.1"/>
    <property type="molecule type" value="Genomic_DNA"/>
</dbReference>
<dbReference type="InterPro" id="IPR014729">
    <property type="entry name" value="Rossmann-like_a/b/a_fold"/>
</dbReference>
<evidence type="ECO:0000256" key="7">
    <source>
        <dbReference type="ARBA" id="ARBA00022840"/>
    </source>
</evidence>
<comment type="similarity">
    <text evidence="2">Belongs to the pantothenate synthetase family.</text>
</comment>
<keyword evidence="4 9" id="KW-0436">Ligase</keyword>
<keyword evidence="6" id="KW-0547">Nucleotide-binding</keyword>
<dbReference type="CDD" id="cd00560">
    <property type="entry name" value="PanC"/>
    <property type="match status" value="1"/>
</dbReference>
<dbReference type="Gene3D" id="3.40.50.620">
    <property type="entry name" value="HUPs"/>
    <property type="match status" value="1"/>
</dbReference>
<evidence type="ECO:0000256" key="6">
    <source>
        <dbReference type="ARBA" id="ARBA00022741"/>
    </source>
</evidence>
<dbReference type="InterPro" id="IPR003721">
    <property type="entry name" value="Pantoate_ligase"/>
</dbReference>
<proteinExistence type="inferred from homology"/>
<name>A0A645GH57_9ZZZZ</name>
<dbReference type="FunFam" id="3.30.1300.10:FF:000001">
    <property type="entry name" value="Pantothenate synthetase"/>
    <property type="match status" value="1"/>
</dbReference>
<evidence type="ECO:0000313" key="9">
    <source>
        <dbReference type="EMBL" id="MPN26268.1"/>
    </source>
</evidence>
<comment type="pathway">
    <text evidence="1">Cofactor biosynthesis; (R)-pantothenate biosynthesis; (R)-pantothenate from (R)-pantoate and beta-alanine: step 1/1.</text>
</comment>
<reference evidence="9" key="1">
    <citation type="submission" date="2019-08" db="EMBL/GenBank/DDBJ databases">
        <authorList>
            <person name="Kucharzyk K."/>
            <person name="Murdoch R.W."/>
            <person name="Higgins S."/>
            <person name="Loffler F."/>
        </authorList>
    </citation>
    <scope>NUCLEOTIDE SEQUENCE</scope>
</reference>
<keyword evidence="5" id="KW-0566">Pantothenate biosynthesis</keyword>
<dbReference type="GO" id="GO:0004592">
    <property type="term" value="F:pantoate-beta-alanine ligase activity"/>
    <property type="evidence" value="ECO:0007669"/>
    <property type="project" value="UniProtKB-EC"/>
</dbReference>
<evidence type="ECO:0000256" key="3">
    <source>
        <dbReference type="ARBA" id="ARBA00012219"/>
    </source>
</evidence>
<protein>
    <recommendedName>
        <fullName evidence="3">pantoate--beta-alanine ligase (AMP-forming)</fullName>
        <ecNumber evidence="3">6.3.2.1</ecNumber>
    </recommendedName>
</protein>
<dbReference type="PANTHER" id="PTHR21299:SF1">
    <property type="entry name" value="PANTOATE--BETA-ALANINE LIGASE"/>
    <property type="match status" value="1"/>
</dbReference>
<dbReference type="Gene3D" id="3.30.1300.10">
    <property type="entry name" value="Pantoate-beta-alanine ligase, C-terminal domain"/>
    <property type="match status" value="1"/>
</dbReference>
<dbReference type="EC" id="6.3.2.1" evidence="3"/>
<keyword evidence="7" id="KW-0067">ATP-binding</keyword>
<evidence type="ECO:0000256" key="5">
    <source>
        <dbReference type="ARBA" id="ARBA00022655"/>
    </source>
</evidence>
<dbReference type="UniPathway" id="UPA00028">
    <property type="reaction ID" value="UER00005"/>
</dbReference>
<evidence type="ECO:0000256" key="8">
    <source>
        <dbReference type="ARBA" id="ARBA00048258"/>
    </source>
</evidence>
<comment type="caution">
    <text evidence="9">The sequence shown here is derived from an EMBL/GenBank/DDBJ whole genome shotgun (WGS) entry which is preliminary data.</text>
</comment>